<protein>
    <recommendedName>
        <fullName evidence="2">Methyltransferase type 11 domain-containing protein</fullName>
    </recommendedName>
</protein>
<dbReference type="PANTHER" id="PTHR42912:SF80">
    <property type="entry name" value="METHYLTRANSFERASE DOMAIN-CONTAINING PROTEIN"/>
    <property type="match status" value="1"/>
</dbReference>
<reference evidence="3" key="2">
    <citation type="submission" date="2020-09" db="EMBL/GenBank/DDBJ databases">
        <authorList>
            <person name="Sun Q."/>
            <person name="Kim S."/>
        </authorList>
    </citation>
    <scope>NUCLEOTIDE SEQUENCE</scope>
    <source>
        <strain evidence="3">KCTC 22164</strain>
    </source>
</reference>
<dbReference type="GO" id="GO:0008757">
    <property type="term" value="F:S-adenosylmethionine-dependent methyltransferase activity"/>
    <property type="evidence" value="ECO:0007669"/>
    <property type="project" value="InterPro"/>
</dbReference>
<dbReference type="InterPro" id="IPR013216">
    <property type="entry name" value="Methyltransf_11"/>
</dbReference>
<dbReference type="RefSeq" id="WP_189403251.1">
    <property type="nucleotide sequence ID" value="NZ_BMXP01000001.1"/>
</dbReference>
<name>A0A918MVK4_9ALTE</name>
<dbReference type="Pfam" id="PF08241">
    <property type="entry name" value="Methyltransf_11"/>
    <property type="match status" value="1"/>
</dbReference>
<sequence length="304" mass="33913">MNNYWSTYWQQGKLHSFADAPGQNYDGDLAQHWRNFFAEYKNKTASIVDIGCGNGALFELALRHQQMDNVTFTGVDTATLSVPDALDKPNVRFLENCPAEHTGLESGSVDAVVSQFGIEYSDTEQSFIEVARILRPGGKIRVVVHDNNSMIIKRNARTLAAVEALLGPASAIDALRKLSNALDKYGKQSSSSEQARRHLNQLTEQMVKTHGQQAVLDTNFSILLKTVLSSSHAKSDKKAALRAFEKEMKGHQQRLMQLVNAAYSAEDKKQTQTKLEALHFENIRFTDVKENNQLIGCEIQATKQ</sequence>
<dbReference type="InterPro" id="IPR029063">
    <property type="entry name" value="SAM-dependent_MTases_sf"/>
</dbReference>
<gene>
    <name evidence="3" type="ORF">GCM10007391_02250</name>
</gene>
<organism evidence="3 4">
    <name type="scientific">Alteromonas halophila</name>
    <dbReference type="NCBI Taxonomy" id="516698"/>
    <lineage>
        <taxon>Bacteria</taxon>
        <taxon>Pseudomonadati</taxon>
        <taxon>Pseudomonadota</taxon>
        <taxon>Gammaproteobacteria</taxon>
        <taxon>Alteromonadales</taxon>
        <taxon>Alteromonadaceae</taxon>
        <taxon>Alteromonas/Salinimonas group</taxon>
        <taxon>Alteromonas</taxon>
    </lineage>
</organism>
<evidence type="ECO:0000256" key="1">
    <source>
        <dbReference type="SAM" id="Coils"/>
    </source>
</evidence>
<dbReference type="SUPFAM" id="SSF53335">
    <property type="entry name" value="S-adenosyl-L-methionine-dependent methyltransferases"/>
    <property type="match status" value="1"/>
</dbReference>
<accession>A0A918MVK4</accession>
<feature type="domain" description="Methyltransferase type 11" evidence="2">
    <location>
        <begin position="48"/>
        <end position="140"/>
    </location>
</feature>
<dbReference type="PANTHER" id="PTHR42912">
    <property type="entry name" value="METHYLTRANSFERASE"/>
    <property type="match status" value="1"/>
</dbReference>
<dbReference type="CDD" id="cd02440">
    <property type="entry name" value="AdoMet_MTases"/>
    <property type="match status" value="1"/>
</dbReference>
<evidence type="ECO:0000313" key="4">
    <source>
        <dbReference type="Proteomes" id="UP000631300"/>
    </source>
</evidence>
<dbReference type="Gene3D" id="3.40.50.150">
    <property type="entry name" value="Vaccinia Virus protein VP39"/>
    <property type="match status" value="1"/>
</dbReference>
<evidence type="ECO:0000313" key="3">
    <source>
        <dbReference type="EMBL" id="GGW74026.1"/>
    </source>
</evidence>
<dbReference type="EMBL" id="BMXP01000001">
    <property type="protein sequence ID" value="GGW74026.1"/>
    <property type="molecule type" value="Genomic_DNA"/>
</dbReference>
<comment type="caution">
    <text evidence="3">The sequence shown here is derived from an EMBL/GenBank/DDBJ whole genome shotgun (WGS) entry which is preliminary data.</text>
</comment>
<keyword evidence="1" id="KW-0175">Coiled coil</keyword>
<dbReference type="Proteomes" id="UP000631300">
    <property type="component" value="Unassembled WGS sequence"/>
</dbReference>
<reference evidence="3" key="1">
    <citation type="journal article" date="2014" name="Int. J. Syst. Evol. Microbiol.">
        <title>Complete genome sequence of Corynebacterium casei LMG S-19264T (=DSM 44701T), isolated from a smear-ripened cheese.</title>
        <authorList>
            <consortium name="US DOE Joint Genome Institute (JGI-PGF)"/>
            <person name="Walter F."/>
            <person name="Albersmeier A."/>
            <person name="Kalinowski J."/>
            <person name="Ruckert C."/>
        </authorList>
    </citation>
    <scope>NUCLEOTIDE SEQUENCE</scope>
    <source>
        <strain evidence="3">KCTC 22164</strain>
    </source>
</reference>
<proteinExistence type="predicted"/>
<feature type="coiled-coil region" evidence="1">
    <location>
        <begin position="234"/>
        <end position="261"/>
    </location>
</feature>
<dbReference type="AlphaFoldDB" id="A0A918MVK4"/>
<keyword evidence="4" id="KW-1185">Reference proteome</keyword>
<evidence type="ECO:0000259" key="2">
    <source>
        <dbReference type="Pfam" id="PF08241"/>
    </source>
</evidence>
<dbReference type="InterPro" id="IPR050508">
    <property type="entry name" value="Methyltransf_Superfamily"/>
</dbReference>